<dbReference type="EMBL" id="QBKN01000002">
    <property type="protein sequence ID" value="PTX52130.1"/>
    <property type="molecule type" value="Genomic_DNA"/>
</dbReference>
<dbReference type="GO" id="GO:0032259">
    <property type="term" value="P:methylation"/>
    <property type="evidence" value="ECO:0007669"/>
    <property type="project" value="UniProtKB-KW"/>
</dbReference>
<keyword evidence="3" id="KW-0489">Methyltransferase</keyword>
<organism evidence="3 4">
    <name type="scientific">Allosediminivita pacifica</name>
    <dbReference type="NCBI Taxonomy" id="1267769"/>
    <lineage>
        <taxon>Bacteria</taxon>
        <taxon>Pseudomonadati</taxon>
        <taxon>Pseudomonadota</taxon>
        <taxon>Alphaproteobacteria</taxon>
        <taxon>Rhodobacterales</taxon>
        <taxon>Paracoccaceae</taxon>
        <taxon>Allosediminivita</taxon>
    </lineage>
</organism>
<comment type="caution">
    <text evidence="3">The sequence shown here is derived from an EMBL/GenBank/DDBJ whole genome shotgun (WGS) entry which is preliminary data.</text>
</comment>
<name>A0A2T6B7S5_9RHOB</name>
<gene>
    <name evidence="3" type="ORF">C8N44_102176</name>
</gene>
<dbReference type="AlphaFoldDB" id="A0A2T6B7S5"/>
<feature type="region of interest" description="Disordered" evidence="1">
    <location>
        <begin position="1"/>
        <end position="21"/>
    </location>
</feature>
<dbReference type="Pfam" id="PF08242">
    <property type="entry name" value="Methyltransf_12"/>
    <property type="match status" value="1"/>
</dbReference>
<dbReference type="Gene3D" id="3.40.50.150">
    <property type="entry name" value="Vaccinia Virus protein VP39"/>
    <property type="match status" value="1"/>
</dbReference>
<evidence type="ECO:0000259" key="2">
    <source>
        <dbReference type="Pfam" id="PF08242"/>
    </source>
</evidence>
<evidence type="ECO:0000313" key="3">
    <source>
        <dbReference type="EMBL" id="PTX52130.1"/>
    </source>
</evidence>
<dbReference type="InterPro" id="IPR013217">
    <property type="entry name" value="Methyltransf_12"/>
</dbReference>
<feature type="domain" description="Methyltransferase type 12" evidence="2">
    <location>
        <begin position="56"/>
        <end position="153"/>
    </location>
</feature>
<accession>A0A2T6B7S5</accession>
<dbReference type="Proteomes" id="UP000244069">
    <property type="component" value="Unassembled WGS sequence"/>
</dbReference>
<dbReference type="InterPro" id="IPR029063">
    <property type="entry name" value="SAM-dependent_MTases_sf"/>
</dbReference>
<dbReference type="GO" id="GO:0008168">
    <property type="term" value="F:methyltransferase activity"/>
    <property type="evidence" value="ECO:0007669"/>
    <property type="project" value="UniProtKB-KW"/>
</dbReference>
<dbReference type="RefSeq" id="WP_107974599.1">
    <property type="nucleotide sequence ID" value="NZ_BMEZ01000002.1"/>
</dbReference>
<evidence type="ECO:0000256" key="1">
    <source>
        <dbReference type="SAM" id="MobiDB-lite"/>
    </source>
</evidence>
<dbReference type="SUPFAM" id="SSF53335">
    <property type="entry name" value="S-adenosyl-L-methionine-dependent methyltransferases"/>
    <property type="match status" value="1"/>
</dbReference>
<sequence>MVTTREQYETYPYPERDPADEAKRLITGSPSHPLEIDHWLFGGRRDWSQPFRALVAGGGTGDGLIQLATVLDRAGVDHQITYIDLSTASRQVAEARAAARGLTRISFHTGVLQEAPEHGPFDYIDCCGVLHHLPDADEGFRALRAALAPGGGLGFMVYAPYGRSGVYALQEAFGALFEGVSPAERLARAKDIVAALPPEHPFAANTSLGDHRASDAGFYDLLLHGQDRAYGVRDLVETLERTGWALQGFTTPALYDLARIAARPEGMDDLTAMEVAEKLRGTIRMHIAYAIPAEEPRPVASGANRALVPHLRGVKAGPLAKAVSQGRALPVKLREVQAEITLPRDAAPLLARVDGRRSLTEIGQGMDPLRFGALWGRVSRELTDWGLMLYSSLGAR</sequence>
<proteinExistence type="predicted"/>
<reference evidence="3 4" key="1">
    <citation type="submission" date="2018-04" db="EMBL/GenBank/DDBJ databases">
        <title>Genomic Encyclopedia of Archaeal and Bacterial Type Strains, Phase II (KMG-II): from individual species to whole genera.</title>
        <authorList>
            <person name="Goeker M."/>
        </authorList>
    </citation>
    <scope>NUCLEOTIDE SEQUENCE [LARGE SCALE GENOMIC DNA]</scope>
    <source>
        <strain evidence="3 4">DSM 29329</strain>
    </source>
</reference>
<evidence type="ECO:0000313" key="4">
    <source>
        <dbReference type="Proteomes" id="UP000244069"/>
    </source>
</evidence>
<dbReference type="OrthoDB" id="649979at2"/>
<protein>
    <submittedName>
        <fullName evidence="3">Methyltransferase family protein</fullName>
    </submittedName>
</protein>
<keyword evidence="4" id="KW-1185">Reference proteome</keyword>
<keyword evidence="3" id="KW-0808">Transferase</keyword>
<dbReference type="CDD" id="cd02440">
    <property type="entry name" value="AdoMet_MTases"/>
    <property type="match status" value="1"/>
</dbReference>